<sequence length="355" mass="40734">MSNDNYMEALKHAFEVTKDEQSGKATTPICPTGHESFINKLKDMHAPTHPGYFDDMDKKGEAGYLPPAGSAFPNSAPHIRRSVDGLDEFLSGLEQEQPETLRAGCPVNFDEEDAFDIELDETPEEMLARMEAREKRWDPTPIPRALYDIEQLVEPLLGRLLGAARHQRDTQIDMGTAASPDPAFSGELEGFQVVITPRPLTRYIQIQVGRCGFINYLMEPGWEFGSFTEEELKDTTLYQCQLNLLKKLLVDMHYGLSIYQHIKMEVLGPILEKRDHYEMKKILPPSVDYRFKGNKGCFFMFNGEEVFYKDRSVHAREQKVKEYAKLHSLLKTAMLKTSYIPPFMVDYNSPKVFRY</sequence>
<protein>
    <submittedName>
        <fullName evidence="1">Uncharacterized protein</fullName>
    </submittedName>
</protein>
<name>A0A514A1B9_9CAUD</name>
<accession>A0A514A1B9</accession>
<dbReference type="EMBL" id="MK838116">
    <property type="protein sequence ID" value="QDH47077.1"/>
    <property type="molecule type" value="Genomic_DNA"/>
</dbReference>
<proteinExistence type="predicted"/>
<gene>
    <name evidence="1" type="ORF">LAh10_98</name>
</gene>
<dbReference type="Proteomes" id="UP000318420">
    <property type="component" value="Segment"/>
</dbReference>
<keyword evidence="2" id="KW-1185">Reference proteome</keyword>
<evidence type="ECO:0000313" key="2">
    <source>
        <dbReference type="Proteomes" id="UP000318420"/>
    </source>
</evidence>
<organism evidence="1 2">
    <name type="scientific">Aeromonas phage LAh10</name>
    <dbReference type="NCBI Taxonomy" id="2591025"/>
    <lineage>
        <taxon>Viruses</taxon>
        <taxon>Duplodnaviria</taxon>
        <taxon>Heunggongvirae</taxon>
        <taxon>Uroviricota</taxon>
        <taxon>Caudoviricetes</taxon>
        <taxon>Chimalliviridae</taxon>
        <taxon>Ludhianavirus</taxon>
        <taxon>Ludhianavirus LAh10</taxon>
    </lineage>
</organism>
<evidence type="ECO:0000313" key="1">
    <source>
        <dbReference type="EMBL" id="QDH47077.1"/>
    </source>
</evidence>
<reference evidence="1 2" key="1">
    <citation type="submission" date="2019-04" db="EMBL/GenBank/DDBJ databases">
        <title>Novel bacteriophages capable of disrupting biofilms from clinical strains of Aeromonas hydrophila with intrinsic antibiotic resistance.</title>
        <authorList>
            <person name="Kabwe M."/>
            <person name="Brown T.L."/>
            <person name="Speirs L."/>
            <person name="Ku H."/>
            <person name="Leach M."/>
            <person name="Chan H.T."/>
            <person name="Petrovski S."/>
            <person name="Lock P."/>
            <person name="Tucci J."/>
        </authorList>
    </citation>
    <scope>NUCLEOTIDE SEQUENCE [LARGE SCALE GENOMIC DNA]</scope>
</reference>